<keyword evidence="10" id="KW-1185">Reference proteome</keyword>
<keyword evidence="4 7" id="KW-1133">Transmembrane helix</keyword>
<dbReference type="InterPro" id="IPR011992">
    <property type="entry name" value="EF-hand-dom_pair"/>
</dbReference>
<dbReference type="InterPro" id="IPR018247">
    <property type="entry name" value="EF_Hand_1_Ca_BS"/>
</dbReference>
<dbReference type="Pfam" id="PF13499">
    <property type="entry name" value="EF-hand_7"/>
    <property type="match status" value="1"/>
</dbReference>
<feature type="transmembrane region" description="Helical" evidence="7">
    <location>
        <begin position="1522"/>
        <end position="1545"/>
    </location>
</feature>
<proteinExistence type="predicted"/>
<evidence type="ECO:0000256" key="3">
    <source>
        <dbReference type="ARBA" id="ARBA00022837"/>
    </source>
</evidence>
<evidence type="ECO:0000256" key="4">
    <source>
        <dbReference type="ARBA" id="ARBA00022989"/>
    </source>
</evidence>
<evidence type="ECO:0000259" key="8">
    <source>
        <dbReference type="PROSITE" id="PS50222"/>
    </source>
</evidence>
<feature type="region of interest" description="Disordered" evidence="6">
    <location>
        <begin position="735"/>
        <end position="757"/>
    </location>
</feature>
<dbReference type="CDD" id="cd00051">
    <property type="entry name" value="EFh"/>
    <property type="match status" value="1"/>
</dbReference>
<reference evidence="9" key="1">
    <citation type="submission" date="2022-11" db="EMBL/GenBank/DDBJ databases">
        <title>Centuries of genome instability and evolution in soft-shell clam transmissible cancer (bioRxiv).</title>
        <authorList>
            <person name="Hart S.F.M."/>
            <person name="Yonemitsu M.A."/>
            <person name="Giersch R.M."/>
            <person name="Beal B.F."/>
            <person name="Arriagada G."/>
            <person name="Davis B.W."/>
            <person name="Ostrander E.A."/>
            <person name="Goff S.P."/>
            <person name="Metzger M.J."/>
        </authorList>
    </citation>
    <scope>NUCLEOTIDE SEQUENCE</scope>
    <source>
        <strain evidence="9">MELC-2E11</strain>
        <tissue evidence="9">Siphon/mantle</tissue>
    </source>
</reference>
<keyword evidence="5 7" id="KW-0472">Membrane</keyword>
<gene>
    <name evidence="9" type="ORF">MAR_001355</name>
</gene>
<evidence type="ECO:0000313" key="9">
    <source>
        <dbReference type="EMBL" id="WAR19517.1"/>
    </source>
</evidence>
<sequence>MDLDSKGQRKKSTSRPSKDSEADSGVGVTAMEKRFAYSLLEKLLMYFDKASMSMTQTRSSSRYSRRGSFTTATEDVKFFGKVVLPFVEKYFRAHREYFVGGPNAPNTGSMASIKEKEMTASLFSKLTFTLRTKLMAFGHDVNISVRCLQVLIQAVDARTVVKNSPEIIRSSLLPFFNNAADDLANLVENLQNGRFSHVKGTITRGATSLNYVHMVLLPVLSSLFDHLGRNKFGPDLIVQDVQLACYRILNSLYILGTSSSEFLTRHRPALGECLSSYAGCFPVAFLEPKMNKYNKYSILFGLEGKISEHSLEAQEVMDLLQETLPPLENIVAEIDTLAESGGKYMEAPHVIEVTLPMVCSYLPYWLQNAPAIQGTNPVSTVTVDLMNRVLGNVLHLISNNVGAEDAPWMNTIASRVQPIISSSQPDMISDHFLPIAKKIRDNAMVVEHKEKQLYLTKMHHILVRDIYAFYPLLIKYVDLHRSTWLKNPTSAAEELFTLIADIFLLWSKSILYKREEQNFVLSNEIDNMALIMPSQTKPVVAQMDPGMESKKPTGKKREKKRLEPHNSLNVACLKRLLPIGLSFFSGREQELLQTVKQKLIDDPDADLEDFLVKILEEVEGPIDEKIKWQKVLYQKIGGGTGNEGDQNRVIDRIISMAKVMHGLHTVEHPMGHHKNVWRKVVSTQRKRAVMACFRMIPLHNLPKHRCINLFLKCYRTQWLDTEEYEKKILIDDLTRSDEDEEEAGEKKEDEEERPDPLKQLITCLSRAATKEQQSSMPEDDLYISYAQIMSQEQEMEKQQLLTEQARLADRGAAEMVLLYISASRGCVGPMVTETIETGISLLRGGNTDVQKRMLKHLKDKKDVGFFTSLTGLMQQCSVLDLDAFERTNKAEGLGMSSDSSPGEKNLHDAEFICKLFRFLQLLCEGHNLEFQNYLRTQAGNNTTESIMDFYWHYSGKDTIDAAGKDNFCRAIMVSKQVFASLTEYVQGPCSQNQLTLAHSRLWDAVGGFLYIFAHMQEKLSRDSDQLELLREFMKLQKEMMIMLLSMLEGNVMNGPIGKQMVDTLVESSSNVEMILKFFDIFLKMKDLTTSEAFLEFDTNHDGYISAKEFRKAMEAQKMYSREEIEYIMMCVDANQDGKVDFNEFTDRFHNPAKDIGFTMAVLLTNLSEHMPNDPRLERFLEKARCVLDYFQPYLGRIEILGGANRIERVYFEIKQSHIDQWEKPQIKESKRSFLHSVVNEGGDKEKLESFVNFCEDTIFEMQHATSISAEEQRIAALRSGAGDARGGVLEPVKMGYNFIRDGIGSFLSLFTMSNLRTSYRTFRRMTYWQLFVALLKLNFRLAFMILTVLFHIGGVEGNVPTGPLALPGIPGPTPGDKPLVPPIEIETAEPMMAFGVTITKEEKEEGQTISLTEARHPVTPQASVDLDLTGDKSAERHSTATPQIRTTQGETPVERELSRQTKPVCPELLQLQVSRLTGELLGTEDSDVDDIAANMTDMGGDEEEEDVEELVSMSESSYYLEHVLRCLAICHSLAAFSMLVAYYCLKVPLVIFKREKEIARKLEFDGLWIAEQPSEDDLRSHWDKLVLSTGSFPDSYWDNNLLGMEKSDTITIDKDEGSGIFKFLYYVDWQYQIWKWGVIFTDNSFLYIAWYFCWSCLGNLNYFFFAAHLLDVAVSFNTLRTILQSVTHNGKQLMLTLMLLCIIVYIYTVIAFNFFRKFYIKDEDGSIDYKCHDMLTCFVYHLHTGVRAGGGIADEIEPADGDAYEIWRILFDISFFFFIIVILLAIIQGLIIDAFGELRDQLEQVKEDMESKCFICGIGKDYFDKVPHGFETHVGNEHNFANYMFFLMHLINKPDTEYTGQETYVWELYQQRCWDFFPVGDCFRKQYEDEADVVLVDVFLQIETCYFILIICYAYLDTCKHLHQQLLKSLINHSKKTT</sequence>
<dbReference type="InterPro" id="IPR005821">
    <property type="entry name" value="Ion_trans_dom"/>
</dbReference>
<dbReference type="Gene3D" id="1.10.238.10">
    <property type="entry name" value="EF-hand"/>
    <property type="match status" value="1"/>
</dbReference>
<feature type="compositionally biased region" description="Polar residues" evidence="6">
    <location>
        <begin position="1439"/>
        <end position="1450"/>
    </location>
</feature>
<accession>A0ABY7FD51</accession>
<feature type="transmembrane region" description="Helical" evidence="7">
    <location>
        <begin position="1695"/>
        <end position="1715"/>
    </location>
</feature>
<name>A0ABY7FD51_MYAAR</name>
<feature type="compositionally biased region" description="Acidic residues" evidence="6">
    <location>
        <begin position="737"/>
        <end position="753"/>
    </location>
</feature>
<evidence type="ECO:0000256" key="2">
    <source>
        <dbReference type="ARBA" id="ARBA00022692"/>
    </source>
</evidence>
<dbReference type="Proteomes" id="UP001164746">
    <property type="component" value="Chromosome 11"/>
</dbReference>
<organism evidence="9 10">
    <name type="scientific">Mya arenaria</name>
    <name type="common">Soft-shell clam</name>
    <dbReference type="NCBI Taxonomy" id="6604"/>
    <lineage>
        <taxon>Eukaryota</taxon>
        <taxon>Metazoa</taxon>
        <taxon>Spiralia</taxon>
        <taxon>Lophotrochozoa</taxon>
        <taxon>Mollusca</taxon>
        <taxon>Bivalvia</taxon>
        <taxon>Autobranchia</taxon>
        <taxon>Heteroconchia</taxon>
        <taxon>Euheterodonta</taxon>
        <taxon>Imparidentia</taxon>
        <taxon>Neoheterodontei</taxon>
        <taxon>Myida</taxon>
        <taxon>Myoidea</taxon>
        <taxon>Myidae</taxon>
        <taxon>Mya</taxon>
    </lineage>
</organism>
<dbReference type="SMART" id="SM00054">
    <property type="entry name" value="EFh"/>
    <property type="match status" value="2"/>
</dbReference>
<evidence type="ECO:0000256" key="6">
    <source>
        <dbReference type="SAM" id="MobiDB-lite"/>
    </source>
</evidence>
<dbReference type="InterPro" id="IPR015925">
    <property type="entry name" value="Ryanodine_IP3_receptor"/>
</dbReference>
<dbReference type="EMBL" id="CP111022">
    <property type="protein sequence ID" value="WAR19517.1"/>
    <property type="molecule type" value="Genomic_DNA"/>
</dbReference>
<dbReference type="PROSITE" id="PS00018">
    <property type="entry name" value="EF_HAND_1"/>
    <property type="match status" value="2"/>
</dbReference>
<dbReference type="InterPro" id="IPR002048">
    <property type="entry name" value="EF_hand_dom"/>
</dbReference>
<comment type="subcellular location">
    <subcellularLocation>
        <location evidence="1">Membrane</location>
        <topology evidence="1">Multi-pass membrane protein</topology>
    </subcellularLocation>
</comment>
<dbReference type="PANTHER" id="PTHR46399:SF8">
    <property type="entry name" value="B30.2_SPRY DOMAIN-CONTAINING PROTEIN"/>
    <property type="match status" value="1"/>
</dbReference>
<dbReference type="Gene3D" id="1.10.287.70">
    <property type="match status" value="1"/>
</dbReference>
<feature type="transmembrane region" description="Helical" evidence="7">
    <location>
        <begin position="1773"/>
        <end position="1796"/>
    </location>
</feature>
<dbReference type="InterPro" id="IPR009460">
    <property type="entry name" value="Ryanrecept_TM4-6"/>
</dbReference>
<dbReference type="PROSITE" id="PS50222">
    <property type="entry name" value="EF_HAND_2"/>
    <property type="match status" value="2"/>
</dbReference>
<feature type="region of interest" description="Disordered" evidence="6">
    <location>
        <begin position="1"/>
        <end position="25"/>
    </location>
</feature>
<evidence type="ECO:0000313" key="10">
    <source>
        <dbReference type="Proteomes" id="UP001164746"/>
    </source>
</evidence>
<dbReference type="Pfam" id="PF08454">
    <property type="entry name" value="RIH_assoc"/>
    <property type="match status" value="1"/>
</dbReference>
<dbReference type="Pfam" id="PF00520">
    <property type="entry name" value="Ion_trans"/>
    <property type="match status" value="1"/>
</dbReference>
<dbReference type="SUPFAM" id="SSF47473">
    <property type="entry name" value="EF-hand"/>
    <property type="match status" value="1"/>
</dbReference>
<feature type="region of interest" description="Disordered" evidence="6">
    <location>
        <begin position="1402"/>
        <end position="1460"/>
    </location>
</feature>
<evidence type="ECO:0000256" key="5">
    <source>
        <dbReference type="ARBA" id="ARBA00023136"/>
    </source>
</evidence>
<keyword evidence="2 7" id="KW-0812">Transmembrane</keyword>
<dbReference type="Pfam" id="PF06459">
    <property type="entry name" value="RR_TM4-6"/>
    <property type="match status" value="1"/>
</dbReference>
<evidence type="ECO:0000256" key="1">
    <source>
        <dbReference type="ARBA" id="ARBA00004141"/>
    </source>
</evidence>
<protein>
    <submittedName>
        <fullName evidence="9">RYR-like protein</fullName>
    </submittedName>
</protein>
<dbReference type="PANTHER" id="PTHR46399">
    <property type="entry name" value="B30.2/SPRY DOMAIN-CONTAINING PROTEIN"/>
    <property type="match status" value="1"/>
</dbReference>
<dbReference type="InterPro" id="IPR013662">
    <property type="entry name" value="RIH_assoc-dom"/>
</dbReference>
<keyword evidence="3" id="KW-0106">Calcium</keyword>
<feature type="compositionally biased region" description="Basic and acidic residues" evidence="6">
    <location>
        <begin position="1429"/>
        <end position="1438"/>
    </location>
</feature>
<evidence type="ECO:0000256" key="7">
    <source>
        <dbReference type="SAM" id="Phobius"/>
    </source>
</evidence>
<feature type="domain" description="EF-hand" evidence="8">
    <location>
        <begin position="1084"/>
        <end position="1119"/>
    </location>
</feature>
<feature type="transmembrane region" description="Helical" evidence="7">
    <location>
        <begin position="1893"/>
        <end position="1916"/>
    </location>
</feature>
<feature type="domain" description="EF-hand" evidence="8">
    <location>
        <begin position="1120"/>
        <end position="1154"/>
    </location>
</feature>